<gene>
    <name evidence="1" type="ORF">SAMN05444486_102300</name>
</gene>
<dbReference type="GeneID" id="78124372"/>
<evidence type="ECO:0008006" key="3">
    <source>
        <dbReference type="Google" id="ProtNLM"/>
    </source>
</evidence>
<dbReference type="STRING" id="576131.SAMN05444486_102300"/>
<reference evidence="1 2" key="1">
    <citation type="submission" date="2016-10" db="EMBL/GenBank/DDBJ databases">
        <authorList>
            <person name="de Groot N.N."/>
        </authorList>
    </citation>
    <scope>NUCLEOTIDE SEQUENCE [LARGE SCALE GENOMIC DNA]</scope>
    <source>
        <strain evidence="1 2">DSM 24677</strain>
    </source>
</reference>
<sequence length="166" mass="18357">MRKIIACLGAAVLLGGCELDTEESLKQKLSARLYILETMHFTSKSSCTAAVFTLALGEFRKPYPLAETIDRALERIRAQKHVQFALEGLTPNEITEAIMSRDLPNGLGLISAGIGPARDCMDQRISRGYHRVLLSSASQMVYMPEDNALLIVYPPEKLAFFLRGNV</sequence>
<evidence type="ECO:0000313" key="1">
    <source>
        <dbReference type="EMBL" id="SDY46249.1"/>
    </source>
</evidence>
<proteinExistence type="predicted"/>
<evidence type="ECO:0000313" key="2">
    <source>
        <dbReference type="Proteomes" id="UP000199026"/>
    </source>
</evidence>
<dbReference type="Proteomes" id="UP000199026">
    <property type="component" value="Unassembled WGS sequence"/>
</dbReference>
<dbReference type="EMBL" id="FNPR01000002">
    <property type="protein sequence ID" value="SDY46249.1"/>
    <property type="molecule type" value="Genomic_DNA"/>
</dbReference>
<accession>A0A1H3K356</accession>
<keyword evidence="2" id="KW-1185">Reference proteome</keyword>
<dbReference type="OrthoDB" id="7870860at2"/>
<dbReference type="PROSITE" id="PS51257">
    <property type="entry name" value="PROKAR_LIPOPROTEIN"/>
    <property type="match status" value="1"/>
</dbReference>
<dbReference type="RefSeq" id="WP_089889869.1">
    <property type="nucleotide sequence ID" value="NZ_CALJFH010000002.1"/>
</dbReference>
<dbReference type="AlphaFoldDB" id="A0A1H3K356"/>
<protein>
    <recommendedName>
        <fullName evidence="3">Lipoprotein</fullName>
    </recommendedName>
</protein>
<name>A0A1H3K356_9RHOB</name>
<organism evidence="1 2">
    <name type="scientific">Lentibacter algarum</name>
    <dbReference type="NCBI Taxonomy" id="576131"/>
    <lineage>
        <taxon>Bacteria</taxon>
        <taxon>Pseudomonadati</taxon>
        <taxon>Pseudomonadota</taxon>
        <taxon>Alphaproteobacteria</taxon>
        <taxon>Rhodobacterales</taxon>
        <taxon>Roseobacteraceae</taxon>
        <taxon>Lentibacter</taxon>
    </lineage>
</organism>